<dbReference type="AlphaFoldDB" id="A0A7S9Q0D8"/>
<protein>
    <submittedName>
        <fullName evidence="2">Right-handed parallel beta-helix repeat-containing protein</fullName>
    </submittedName>
</protein>
<dbReference type="InterPro" id="IPR006626">
    <property type="entry name" value="PbH1"/>
</dbReference>
<evidence type="ECO:0000313" key="2">
    <source>
        <dbReference type="EMBL" id="QPH41288.1"/>
    </source>
</evidence>
<proteinExistence type="predicted"/>
<dbReference type="EMBL" id="CP064939">
    <property type="protein sequence ID" value="QPH41288.1"/>
    <property type="molecule type" value="Genomic_DNA"/>
</dbReference>
<dbReference type="Proteomes" id="UP000594759">
    <property type="component" value="Chromosome"/>
</dbReference>
<accession>A0A7S9Q0D8</accession>
<keyword evidence="3" id="KW-1185">Reference proteome</keyword>
<dbReference type="InterPro" id="IPR011050">
    <property type="entry name" value="Pectin_lyase_fold/virulence"/>
</dbReference>
<evidence type="ECO:0000313" key="3">
    <source>
        <dbReference type="Proteomes" id="UP000594759"/>
    </source>
</evidence>
<dbReference type="InterPro" id="IPR024535">
    <property type="entry name" value="RHGA/B-epi-like_pectate_lyase"/>
</dbReference>
<dbReference type="PROSITE" id="PS51257">
    <property type="entry name" value="PROKAR_LIPOPROTEIN"/>
    <property type="match status" value="1"/>
</dbReference>
<dbReference type="InterPro" id="IPR012334">
    <property type="entry name" value="Pectin_lyas_fold"/>
</dbReference>
<feature type="domain" description="Rhamnogalacturonase A/B/Epimerase-like pectate lyase" evidence="1">
    <location>
        <begin position="41"/>
        <end position="234"/>
    </location>
</feature>
<dbReference type="SMART" id="SM00710">
    <property type="entry name" value="PbH1"/>
    <property type="match status" value="8"/>
</dbReference>
<evidence type="ECO:0000259" key="1">
    <source>
        <dbReference type="Pfam" id="PF12708"/>
    </source>
</evidence>
<dbReference type="Gene3D" id="2.160.20.10">
    <property type="entry name" value="Single-stranded right-handed beta-helix, Pectin lyase-like"/>
    <property type="match status" value="1"/>
</dbReference>
<name>A0A7S9Q0D8_9SPHI</name>
<dbReference type="RefSeq" id="WP_196100739.1">
    <property type="nucleotide sequence ID" value="NZ_CP064939.1"/>
</dbReference>
<organism evidence="2 3">
    <name type="scientific">Pedobacter endophyticus</name>
    <dbReference type="NCBI Taxonomy" id="2789740"/>
    <lineage>
        <taxon>Bacteria</taxon>
        <taxon>Pseudomonadati</taxon>
        <taxon>Bacteroidota</taxon>
        <taxon>Sphingobacteriia</taxon>
        <taxon>Sphingobacteriales</taxon>
        <taxon>Sphingobacteriaceae</taxon>
        <taxon>Pedobacter</taxon>
    </lineage>
</organism>
<reference evidence="2 3" key="1">
    <citation type="submission" date="2020-11" db="EMBL/GenBank/DDBJ databases">
        <title>Pedobacter endophytica, an endophytic bacteria isolated form Carex pumila.</title>
        <authorList>
            <person name="Peng Y."/>
            <person name="Jiang L."/>
            <person name="Lee J."/>
        </authorList>
    </citation>
    <scope>NUCLEOTIDE SEQUENCE [LARGE SCALE GENOMIC DNA]</scope>
    <source>
        <strain evidence="2 3">JBR3-12</strain>
    </source>
</reference>
<dbReference type="KEGG" id="pex:IZT61_08545"/>
<dbReference type="SUPFAM" id="SSF51126">
    <property type="entry name" value="Pectin lyase-like"/>
    <property type="match status" value="1"/>
</dbReference>
<dbReference type="Pfam" id="PF12708">
    <property type="entry name" value="Pect-lyase_RHGA_epim"/>
    <property type="match status" value="1"/>
</dbReference>
<sequence length="520" mass="56661">MSRFFLIISLWLLLCSCNKEKVINNGFKFQKVDTSDNYFQSYGLAGDGITDDTEALQKLVNDSATIYLKAGNYLISQTIVLRNGLKFIGQEGTTIIAGRNMQGTLLQNGRFLFANESNNILISNVRFRSSDRRFEFSEWNNACIFVLNSTNVTVDSCFFDFELSYSSIGMEAVWISGSKSKQNIIKNNKVHTLGIKYAENGADFTLVENNVLTNAYSNAITANGNNAGDEIEGCKVIKNTILNAGRMGIEDWGNTNGTVIEGNKLTGTGVDPAQEHDGIGISAVGVNVNVLNNEVTNSRLYAIEARGNYGVQVTGNKLLNNPLSTAIILNFTFDAPKANLAAAKVSENEMENCEKGVHIFGDYQAEVSIELNVFRDVIAKAISLESGSSTYKIQVLNNKFLFTVKANSDRYAFFSYTHYEPGAANQIVYASDNSIEYAGTASGGAGIDFGFVIRTDRATINNLVVKGNNNRNAGNIPVLAITTLGARPNQCVITNNHIYGSAVELNGFTNSVQKDNTVVN</sequence>
<gene>
    <name evidence="2" type="ORF">IZT61_08545</name>
</gene>